<comment type="caution">
    <text evidence="1">The sequence shown here is derived from an EMBL/GenBank/DDBJ whole genome shotgun (WGS) entry which is preliminary data.</text>
</comment>
<proteinExistence type="predicted"/>
<sequence length="80" mass="8727">MKKYYWLILIGLFTAILFLANRGVVKEDAVAVVPQTGQQTATVYSPLAVSNHEATTQTTPAPQATNKPFVAKIRLVPTVK</sequence>
<dbReference type="AlphaFoldDB" id="A0A1G2P1M2"/>
<reference evidence="1 2" key="1">
    <citation type="journal article" date="2016" name="Nat. Commun.">
        <title>Thousands of microbial genomes shed light on interconnected biogeochemical processes in an aquifer system.</title>
        <authorList>
            <person name="Anantharaman K."/>
            <person name="Brown C.T."/>
            <person name="Hug L.A."/>
            <person name="Sharon I."/>
            <person name="Castelle C.J."/>
            <person name="Probst A.J."/>
            <person name="Thomas B.C."/>
            <person name="Singh A."/>
            <person name="Wilkins M.J."/>
            <person name="Karaoz U."/>
            <person name="Brodie E.L."/>
            <person name="Williams K.H."/>
            <person name="Hubbard S.S."/>
            <person name="Banfield J.F."/>
        </authorList>
    </citation>
    <scope>NUCLEOTIDE SEQUENCE [LARGE SCALE GENOMIC DNA]</scope>
</reference>
<protein>
    <submittedName>
        <fullName evidence="1">Uncharacterized protein</fullName>
    </submittedName>
</protein>
<dbReference type="EMBL" id="MHSH01000010">
    <property type="protein sequence ID" value="OHA42228.1"/>
    <property type="molecule type" value="Genomic_DNA"/>
</dbReference>
<evidence type="ECO:0000313" key="1">
    <source>
        <dbReference type="EMBL" id="OHA42228.1"/>
    </source>
</evidence>
<accession>A0A1G2P1M2</accession>
<organism evidence="1 2">
    <name type="scientific">Candidatus Taylorbacteria bacterium RIFCSPLOWO2_02_FULL_46_40</name>
    <dbReference type="NCBI Taxonomy" id="1802329"/>
    <lineage>
        <taxon>Bacteria</taxon>
        <taxon>Candidatus Tayloriibacteriota</taxon>
    </lineage>
</organism>
<evidence type="ECO:0000313" key="2">
    <source>
        <dbReference type="Proteomes" id="UP000176429"/>
    </source>
</evidence>
<name>A0A1G2P1M2_9BACT</name>
<gene>
    <name evidence="1" type="ORF">A3H68_01155</name>
</gene>
<dbReference type="Proteomes" id="UP000176429">
    <property type="component" value="Unassembled WGS sequence"/>
</dbReference>